<evidence type="ECO:0000313" key="3">
    <source>
        <dbReference type="EMBL" id="MED1206036.1"/>
    </source>
</evidence>
<keyword evidence="2" id="KW-0472">Membrane</keyword>
<dbReference type="RefSeq" id="WP_066269418.1">
    <property type="nucleotide sequence ID" value="NZ_JARMAB010000047.1"/>
</dbReference>
<feature type="compositionally biased region" description="Low complexity" evidence="1">
    <location>
        <begin position="163"/>
        <end position="176"/>
    </location>
</feature>
<protein>
    <submittedName>
        <fullName evidence="3">Uncharacterized protein</fullName>
    </submittedName>
</protein>
<feature type="transmembrane region" description="Helical" evidence="2">
    <location>
        <begin position="7"/>
        <end position="27"/>
    </location>
</feature>
<name>A0ABU6MMW5_9BACI</name>
<feature type="compositionally biased region" description="Polar residues" evidence="1">
    <location>
        <begin position="50"/>
        <end position="71"/>
    </location>
</feature>
<gene>
    <name evidence="3" type="ORF">P4T90_23700</name>
</gene>
<keyword evidence="4" id="KW-1185">Reference proteome</keyword>
<reference evidence="3 4" key="1">
    <citation type="submission" date="2023-03" db="EMBL/GenBank/DDBJ databases">
        <title>Bacillus Genome Sequencing.</title>
        <authorList>
            <person name="Dunlap C."/>
        </authorList>
    </citation>
    <scope>NUCLEOTIDE SEQUENCE [LARGE SCALE GENOMIC DNA]</scope>
    <source>
        <strain evidence="3 4">B-23453</strain>
    </source>
</reference>
<comment type="caution">
    <text evidence="3">The sequence shown here is derived from an EMBL/GenBank/DDBJ whole genome shotgun (WGS) entry which is preliminary data.</text>
</comment>
<evidence type="ECO:0000313" key="4">
    <source>
        <dbReference type="Proteomes" id="UP001341444"/>
    </source>
</evidence>
<evidence type="ECO:0000256" key="1">
    <source>
        <dbReference type="SAM" id="MobiDB-lite"/>
    </source>
</evidence>
<evidence type="ECO:0000256" key="2">
    <source>
        <dbReference type="SAM" id="Phobius"/>
    </source>
</evidence>
<proteinExistence type="predicted"/>
<organism evidence="3 4">
    <name type="scientific">Heyndrickxia acidicola</name>
    <dbReference type="NCBI Taxonomy" id="209389"/>
    <lineage>
        <taxon>Bacteria</taxon>
        <taxon>Bacillati</taxon>
        <taxon>Bacillota</taxon>
        <taxon>Bacilli</taxon>
        <taxon>Bacillales</taxon>
        <taxon>Bacillaceae</taxon>
        <taxon>Heyndrickxia</taxon>
    </lineage>
</organism>
<keyword evidence="2" id="KW-1133">Transmembrane helix</keyword>
<feature type="compositionally biased region" description="Polar residues" evidence="1">
    <location>
        <begin position="133"/>
        <end position="152"/>
    </location>
</feature>
<dbReference type="Proteomes" id="UP001341444">
    <property type="component" value="Unassembled WGS sequence"/>
</dbReference>
<accession>A0ABU6MMW5</accession>
<sequence>MKKQMAVIKILLSVMILLLSVVTYIGYRYYVSAHQKPAFFKPIVSTETITSGSNQPDSVQHSNNTKSTSAAPSKKALNTKPAEASNKKAAKSDTSHSNQNKNSNTKTKPNQPTANKQPSKPLTVQEALEKNQKQSGKQAAGTKQENSNTNVVQPADPKDAVVPTIGITAPTAPTSPVIQAPKP</sequence>
<feature type="region of interest" description="Disordered" evidence="1">
    <location>
        <begin position="50"/>
        <end position="183"/>
    </location>
</feature>
<dbReference type="EMBL" id="JARMAB010000047">
    <property type="protein sequence ID" value="MED1206036.1"/>
    <property type="molecule type" value="Genomic_DNA"/>
</dbReference>
<keyword evidence="2" id="KW-0812">Transmembrane</keyword>
<feature type="compositionally biased region" description="Low complexity" evidence="1">
    <location>
        <begin position="97"/>
        <end position="113"/>
    </location>
</feature>